<dbReference type="GO" id="GO:0005794">
    <property type="term" value="C:Golgi apparatus"/>
    <property type="evidence" value="ECO:0007669"/>
    <property type="project" value="TreeGrafter"/>
</dbReference>
<feature type="signal peptide" evidence="8">
    <location>
        <begin position="1"/>
        <end position="21"/>
    </location>
</feature>
<feature type="compositionally biased region" description="Basic and acidic residues" evidence="6">
    <location>
        <begin position="517"/>
        <end position="527"/>
    </location>
</feature>
<evidence type="ECO:0000259" key="9">
    <source>
        <dbReference type="Pfam" id="PF06814"/>
    </source>
</evidence>
<evidence type="ECO:0000313" key="11">
    <source>
        <dbReference type="Proteomes" id="UP000355283"/>
    </source>
</evidence>
<keyword evidence="3 8" id="KW-0732">Signal</keyword>
<dbReference type="PANTHER" id="PTHR21229">
    <property type="entry name" value="LUNG SEVEN TRANSMEMBRANE RECEPTOR"/>
    <property type="match status" value="1"/>
</dbReference>
<sequence>MPPLPSRHFLFALLFPLVVHSFKYQIDERYAETAKWSYTETYMYGSGQGPLAWNNGDASVHLNLSLRLSTLTEEDYVNVSVLFYHQKETGKEGGAEAGTEGGVDYVPDSDLCALEFPPGASDRAMHTVMAHKVEAAPGEGPASTEWAARVEADYKVVESGVQNVLFQICPPLVSVSEVGLAGELSFRNPYGFLPGRFYGYLPFEGARFFAFLVFFLVYLGLVCKHRGHLLRLHYAILSVLVIATAESLSWFLAFSHMNTRGTPYCCPFPAVVVSAMVFELVQKTVSRALLLLICLGYGIARPSLHKGEWLSLLTLSLLYLGATMLDEASEIAEARQLGGSGGGGGGGGASTNRLLWSFPALLCDIVFLSWIYMSLVTMMKILREQNETYKLELYSRLSNTILAFVSLFGILTLVVSLSRVGVFTWPWTLLWIETVAWEVLNFAVLTAVCFLWRPTPTSQFLAQAKQLPTTEGGRRGGRGEEGGIEFSMGSFSITDEGEEEEEEEEEEGEGIGGGMDLRVDGREGRFT</sequence>
<evidence type="ECO:0000256" key="2">
    <source>
        <dbReference type="ARBA" id="ARBA00022692"/>
    </source>
</evidence>
<dbReference type="EMBL" id="SDOX01000095">
    <property type="protein sequence ID" value="TFJ82716.1"/>
    <property type="molecule type" value="Genomic_DNA"/>
</dbReference>
<proteinExistence type="predicted"/>
<gene>
    <name evidence="10" type="ORF">NSK_005909</name>
</gene>
<dbReference type="InterPro" id="IPR009637">
    <property type="entry name" value="GPR107/GPR108-like"/>
</dbReference>
<evidence type="ECO:0000256" key="8">
    <source>
        <dbReference type="SAM" id="SignalP"/>
    </source>
</evidence>
<feature type="transmembrane region" description="Helical" evidence="7">
    <location>
        <begin position="397"/>
        <end position="417"/>
    </location>
</feature>
<dbReference type="Pfam" id="PF06814">
    <property type="entry name" value="GOST_TM"/>
    <property type="match status" value="1"/>
</dbReference>
<dbReference type="GO" id="GO:0016020">
    <property type="term" value="C:membrane"/>
    <property type="evidence" value="ECO:0007669"/>
    <property type="project" value="UniProtKB-SubCell"/>
</dbReference>
<feature type="region of interest" description="Disordered" evidence="6">
    <location>
        <begin position="466"/>
        <end position="527"/>
    </location>
</feature>
<feature type="transmembrane region" description="Helical" evidence="7">
    <location>
        <begin position="261"/>
        <end position="281"/>
    </location>
</feature>
<dbReference type="PANTHER" id="PTHR21229:SF1">
    <property type="entry name" value="GH17801P"/>
    <property type="match status" value="1"/>
</dbReference>
<feature type="chain" id="PRO_5020039095" description="GOST seven transmembrane domain-containing protein" evidence="8">
    <location>
        <begin position="22"/>
        <end position="527"/>
    </location>
</feature>
<organism evidence="10 11">
    <name type="scientific">Nannochloropsis salina CCMP1776</name>
    <dbReference type="NCBI Taxonomy" id="1027361"/>
    <lineage>
        <taxon>Eukaryota</taxon>
        <taxon>Sar</taxon>
        <taxon>Stramenopiles</taxon>
        <taxon>Ochrophyta</taxon>
        <taxon>Eustigmatophyceae</taxon>
        <taxon>Eustigmatales</taxon>
        <taxon>Monodopsidaceae</taxon>
        <taxon>Microchloropsis</taxon>
        <taxon>Microchloropsis salina</taxon>
    </lineage>
</organism>
<dbReference type="AlphaFoldDB" id="A0A4D9CUW6"/>
<reference evidence="10 11" key="1">
    <citation type="submission" date="2019-01" db="EMBL/GenBank/DDBJ databases">
        <title>Nuclear Genome Assembly of the Microalgal Biofuel strain Nannochloropsis salina CCMP1776.</title>
        <authorList>
            <person name="Hovde B."/>
        </authorList>
    </citation>
    <scope>NUCLEOTIDE SEQUENCE [LARGE SCALE GENOMIC DNA]</scope>
    <source>
        <strain evidence="10 11">CCMP1776</strain>
    </source>
</reference>
<keyword evidence="11" id="KW-1185">Reference proteome</keyword>
<feature type="compositionally biased region" description="Basic and acidic residues" evidence="6">
    <location>
        <begin position="472"/>
        <end position="481"/>
    </location>
</feature>
<dbReference type="OrthoDB" id="19932at2759"/>
<evidence type="ECO:0000256" key="1">
    <source>
        <dbReference type="ARBA" id="ARBA00004141"/>
    </source>
</evidence>
<feature type="transmembrane region" description="Helical" evidence="7">
    <location>
        <begin position="197"/>
        <end position="222"/>
    </location>
</feature>
<evidence type="ECO:0000256" key="7">
    <source>
        <dbReference type="SAM" id="Phobius"/>
    </source>
</evidence>
<keyword evidence="5 7" id="KW-0472">Membrane</keyword>
<protein>
    <recommendedName>
        <fullName evidence="9">GOST seven transmembrane domain-containing protein</fullName>
    </recommendedName>
</protein>
<evidence type="ECO:0000256" key="6">
    <source>
        <dbReference type="SAM" id="MobiDB-lite"/>
    </source>
</evidence>
<evidence type="ECO:0000256" key="4">
    <source>
        <dbReference type="ARBA" id="ARBA00022989"/>
    </source>
</evidence>
<feature type="transmembrane region" description="Helical" evidence="7">
    <location>
        <begin position="234"/>
        <end position="255"/>
    </location>
</feature>
<feature type="domain" description="GOST seven transmembrane" evidence="9">
    <location>
        <begin position="208"/>
        <end position="459"/>
    </location>
</feature>
<feature type="transmembrane region" description="Helical" evidence="7">
    <location>
        <begin position="288"/>
        <end position="304"/>
    </location>
</feature>
<comment type="caution">
    <text evidence="10">The sequence shown here is derived from an EMBL/GenBank/DDBJ whole genome shotgun (WGS) entry which is preliminary data.</text>
</comment>
<dbReference type="InterPro" id="IPR053937">
    <property type="entry name" value="GOST_TM"/>
</dbReference>
<feature type="compositionally biased region" description="Acidic residues" evidence="6">
    <location>
        <begin position="495"/>
        <end position="509"/>
    </location>
</feature>
<dbReference type="Proteomes" id="UP000355283">
    <property type="component" value="Unassembled WGS sequence"/>
</dbReference>
<feature type="transmembrane region" description="Helical" evidence="7">
    <location>
        <begin position="429"/>
        <end position="452"/>
    </location>
</feature>
<accession>A0A4D9CUW6</accession>
<feature type="transmembrane region" description="Helical" evidence="7">
    <location>
        <begin position="354"/>
        <end position="376"/>
    </location>
</feature>
<comment type="subcellular location">
    <subcellularLocation>
        <location evidence="1">Membrane</location>
        <topology evidence="1">Multi-pass membrane protein</topology>
    </subcellularLocation>
</comment>
<keyword evidence="2 7" id="KW-0812">Transmembrane</keyword>
<evidence type="ECO:0000313" key="10">
    <source>
        <dbReference type="EMBL" id="TFJ82716.1"/>
    </source>
</evidence>
<name>A0A4D9CUW6_9STRA</name>
<evidence type="ECO:0000256" key="3">
    <source>
        <dbReference type="ARBA" id="ARBA00022729"/>
    </source>
</evidence>
<evidence type="ECO:0000256" key="5">
    <source>
        <dbReference type="ARBA" id="ARBA00023136"/>
    </source>
</evidence>
<keyword evidence="4 7" id="KW-1133">Transmembrane helix</keyword>